<dbReference type="PANTHER" id="PTHR30290:SF9">
    <property type="entry name" value="OLIGOPEPTIDE-BINDING PROTEIN APPA"/>
    <property type="match status" value="1"/>
</dbReference>
<reference evidence="5" key="1">
    <citation type="journal article" date="2014" name="Int. J. Syst. Evol. Microbiol.">
        <title>Complete genome sequence of Corynebacterium casei LMG S-19264T (=DSM 44701T), isolated from a smear-ripened cheese.</title>
        <authorList>
            <consortium name="US DOE Joint Genome Institute (JGI-PGF)"/>
            <person name="Walter F."/>
            <person name="Albersmeier A."/>
            <person name="Kalinowski J."/>
            <person name="Ruckert C."/>
        </authorList>
    </citation>
    <scope>NUCLEOTIDE SEQUENCE</scope>
    <source>
        <strain evidence="5">KCTC 12870</strain>
    </source>
</reference>
<dbReference type="AlphaFoldDB" id="A0A8J3DJV5"/>
<dbReference type="SUPFAM" id="SSF53850">
    <property type="entry name" value="Periplasmic binding protein-like II"/>
    <property type="match status" value="1"/>
</dbReference>
<evidence type="ECO:0000256" key="2">
    <source>
        <dbReference type="ARBA" id="ARBA00022448"/>
    </source>
</evidence>
<reference evidence="5" key="2">
    <citation type="submission" date="2020-09" db="EMBL/GenBank/DDBJ databases">
        <authorList>
            <person name="Sun Q."/>
            <person name="Kim S."/>
        </authorList>
    </citation>
    <scope>NUCLEOTIDE SEQUENCE</scope>
    <source>
        <strain evidence="5">KCTC 12870</strain>
    </source>
</reference>
<evidence type="ECO:0000256" key="3">
    <source>
        <dbReference type="ARBA" id="ARBA00022729"/>
    </source>
</evidence>
<dbReference type="PIRSF" id="PIRSF002741">
    <property type="entry name" value="MppA"/>
    <property type="match status" value="1"/>
</dbReference>
<dbReference type="Proteomes" id="UP000642829">
    <property type="component" value="Unassembled WGS sequence"/>
</dbReference>
<comment type="similarity">
    <text evidence="1">Belongs to the bacterial solute-binding protein 5 family.</text>
</comment>
<proteinExistence type="inferred from homology"/>
<dbReference type="GO" id="GO:0043190">
    <property type="term" value="C:ATP-binding cassette (ABC) transporter complex"/>
    <property type="evidence" value="ECO:0007669"/>
    <property type="project" value="InterPro"/>
</dbReference>
<dbReference type="CDD" id="cd08500">
    <property type="entry name" value="PBP2_NikA_DppA_OppA_like_4"/>
    <property type="match status" value="1"/>
</dbReference>
<dbReference type="PROSITE" id="PS01040">
    <property type="entry name" value="SBP_BACTERIAL_5"/>
    <property type="match status" value="1"/>
</dbReference>
<organism evidence="5 6">
    <name type="scientific">Cerasicoccus arenae</name>
    <dbReference type="NCBI Taxonomy" id="424488"/>
    <lineage>
        <taxon>Bacteria</taxon>
        <taxon>Pseudomonadati</taxon>
        <taxon>Verrucomicrobiota</taxon>
        <taxon>Opitutia</taxon>
        <taxon>Puniceicoccales</taxon>
        <taxon>Cerasicoccaceae</taxon>
        <taxon>Cerasicoccus</taxon>
    </lineage>
</organism>
<gene>
    <name evidence="5" type="primary">oppA</name>
    <name evidence="5" type="ORF">GCM10007047_31860</name>
</gene>
<feature type="domain" description="Solute-binding protein family 5" evidence="4">
    <location>
        <begin position="60"/>
        <end position="463"/>
    </location>
</feature>
<dbReference type="Gene3D" id="3.40.190.10">
    <property type="entry name" value="Periplasmic binding protein-like II"/>
    <property type="match status" value="1"/>
</dbReference>
<dbReference type="PANTHER" id="PTHR30290">
    <property type="entry name" value="PERIPLASMIC BINDING COMPONENT OF ABC TRANSPORTER"/>
    <property type="match status" value="1"/>
</dbReference>
<dbReference type="InterPro" id="IPR039424">
    <property type="entry name" value="SBP_5"/>
</dbReference>
<accession>A0A8J3DJV5</accession>
<evidence type="ECO:0000313" key="6">
    <source>
        <dbReference type="Proteomes" id="UP000642829"/>
    </source>
</evidence>
<comment type="caution">
    <text evidence="5">The sequence shown here is derived from an EMBL/GenBank/DDBJ whole genome shotgun (WGS) entry which is preliminary data.</text>
</comment>
<dbReference type="Gene3D" id="3.10.105.10">
    <property type="entry name" value="Dipeptide-binding Protein, Domain 3"/>
    <property type="match status" value="1"/>
</dbReference>
<keyword evidence="3" id="KW-0732">Signal</keyword>
<keyword evidence="2" id="KW-0813">Transport</keyword>
<evidence type="ECO:0000256" key="1">
    <source>
        <dbReference type="ARBA" id="ARBA00005695"/>
    </source>
</evidence>
<dbReference type="InterPro" id="IPR023765">
    <property type="entry name" value="SBP_5_CS"/>
</dbReference>
<dbReference type="Pfam" id="PF00496">
    <property type="entry name" value="SBP_bac_5"/>
    <property type="match status" value="1"/>
</dbReference>
<evidence type="ECO:0000313" key="5">
    <source>
        <dbReference type="EMBL" id="GHC12078.1"/>
    </source>
</evidence>
<dbReference type="GO" id="GO:0030288">
    <property type="term" value="C:outer membrane-bounded periplasmic space"/>
    <property type="evidence" value="ECO:0007669"/>
    <property type="project" value="UniProtKB-ARBA"/>
</dbReference>
<dbReference type="EMBL" id="BMXG01000027">
    <property type="protein sequence ID" value="GHC12078.1"/>
    <property type="molecule type" value="Genomic_DNA"/>
</dbReference>
<sequence>MPEDAMVTEPPPGEYGGLFIVSETTQPTTFNYYVPNDLTTAVVLGRMFAGLTDFDPMKGEMVPALAKSWEIGEDQKSYTFHLREGIKWSDGAPFSADDVVFTFNLIVAEREDPETGEMVPIYPTRQYEDFKYENGTLSCEKIDDYTVIFRTPDIYAPFMFDIMGLPIMPKHKLAASNDDETFMKMWSTQTGIENPSEIVGTGPFVLESYRPGERLILKPNPHYWKVDSKGQRLPYVDRLIMKFVGDSNTSIISFATGQTSIAGVGPSDVSWVQRNEKEFDFTLYERGPSTSVSMIWFNLNPGKNEEGIPYVEPYKMAWFQNKLFRQAMFYAFDREAVIDAVFFGRGKPLDSMVAEAQGDWFNPNVRKYRYNPAKARELLAEAGFTWNPAGKLIGPQGNTVEFNLLIPAGGSSWESMVVTYKENLSDIGVTMNITPVDFATLIRRIDYTMDYEAGVIGWGSSSAAYDPSGSKALYMSSGIYHLWHPKQETPATPWEAKIDKLFTEQEGTLDLKRRQELMHEVQAILAEESPLILLASVQGYVGVQNHWRNFTIPPAGSTTWNIEEIWTDRPLDDPDN</sequence>
<name>A0A8J3DJV5_9BACT</name>
<dbReference type="InterPro" id="IPR000914">
    <property type="entry name" value="SBP_5_dom"/>
</dbReference>
<dbReference type="InterPro" id="IPR030678">
    <property type="entry name" value="Peptide/Ni-bd"/>
</dbReference>
<dbReference type="GO" id="GO:0015833">
    <property type="term" value="P:peptide transport"/>
    <property type="evidence" value="ECO:0007669"/>
    <property type="project" value="TreeGrafter"/>
</dbReference>
<keyword evidence="6" id="KW-1185">Reference proteome</keyword>
<protein>
    <submittedName>
        <fullName evidence="5">ABC transporter substrate-binding protein</fullName>
    </submittedName>
</protein>
<dbReference type="GO" id="GO:1904680">
    <property type="term" value="F:peptide transmembrane transporter activity"/>
    <property type="evidence" value="ECO:0007669"/>
    <property type="project" value="TreeGrafter"/>
</dbReference>
<evidence type="ECO:0000259" key="4">
    <source>
        <dbReference type="Pfam" id="PF00496"/>
    </source>
</evidence>